<accession>A0A7Z8NPK1</accession>
<evidence type="ECO:0008006" key="4">
    <source>
        <dbReference type="Google" id="ProtNLM"/>
    </source>
</evidence>
<organism evidence="2 3">
    <name type="scientific">Cellulomonas hominis</name>
    <dbReference type="NCBI Taxonomy" id="156981"/>
    <lineage>
        <taxon>Bacteria</taxon>
        <taxon>Bacillati</taxon>
        <taxon>Actinomycetota</taxon>
        <taxon>Actinomycetes</taxon>
        <taxon>Micrococcales</taxon>
        <taxon>Cellulomonadaceae</taxon>
        <taxon>Cellulomonas</taxon>
    </lineage>
</organism>
<reference evidence="2 3" key="1">
    <citation type="submission" date="2019-05" db="EMBL/GenBank/DDBJ databases">
        <title>Genome sequence of Cellulomonas hominis strain CS1.</title>
        <authorList>
            <person name="Belmont J."/>
            <person name="Maclea K.S."/>
        </authorList>
    </citation>
    <scope>NUCLEOTIDE SEQUENCE [LARGE SCALE GENOMIC DNA]</scope>
    <source>
        <strain evidence="2 3">CS1</strain>
    </source>
</reference>
<dbReference type="Proteomes" id="UP000308121">
    <property type="component" value="Unassembled WGS sequence"/>
</dbReference>
<name>A0A7Z8NPK1_9CELL</name>
<dbReference type="InterPro" id="IPR029063">
    <property type="entry name" value="SAM-dependent_MTases_sf"/>
</dbReference>
<comment type="caution">
    <text evidence="2">The sequence shown here is derived from an EMBL/GenBank/DDBJ whole genome shotgun (WGS) entry which is preliminary data.</text>
</comment>
<evidence type="ECO:0000313" key="2">
    <source>
        <dbReference type="EMBL" id="TKR22323.1"/>
    </source>
</evidence>
<protein>
    <recommendedName>
        <fullName evidence="4">Integral membrane protein</fullName>
    </recommendedName>
</protein>
<dbReference type="RefSeq" id="WP_195969338.1">
    <property type="nucleotide sequence ID" value="NZ_SZYE01000204.1"/>
</dbReference>
<evidence type="ECO:0000256" key="1">
    <source>
        <dbReference type="SAM" id="Phobius"/>
    </source>
</evidence>
<feature type="transmembrane region" description="Helical" evidence="1">
    <location>
        <begin position="214"/>
        <end position="234"/>
    </location>
</feature>
<keyword evidence="1" id="KW-0472">Membrane</keyword>
<dbReference type="EMBL" id="SZYE01000204">
    <property type="protein sequence ID" value="TKR22323.1"/>
    <property type="molecule type" value="Genomic_DNA"/>
</dbReference>
<feature type="non-terminal residue" evidence="2">
    <location>
        <position position="1"/>
    </location>
</feature>
<feature type="transmembrane region" description="Helical" evidence="1">
    <location>
        <begin position="354"/>
        <end position="371"/>
    </location>
</feature>
<proteinExistence type="predicted"/>
<dbReference type="AlphaFoldDB" id="A0A7Z8NPK1"/>
<feature type="transmembrane region" description="Helical" evidence="1">
    <location>
        <begin position="12"/>
        <end position="32"/>
    </location>
</feature>
<keyword evidence="1" id="KW-0812">Transmembrane</keyword>
<sequence length="420" mass="42852">RRQRHAGRATAAVVLVVLGALLAPVAVVAVWARDLVTDTDRYLATVAPLVDDPQIQSAVTNRVTGAIVDAADLDGLAAEAATAVDGLGLPPRVAALVGSLQEPLVDAATGFIRRAVDAVVTSDVLEAVWDEANRSVHQQLNAVLRGDPDAIASIDAQGTLVVDLTGVVDTVRSSLSDAGFTLVDRLPTISATFPLMQSADLVRAQNAYRVLDVLGAWLVWLSLGLLAAGVLVAVHRARALVVAGLSLAGAMLLLGAALTIGRSVYVDALPPAVQRPDAAVVVYDQVVTFLRVALRSAFVLGLVVALVAFVAGGTSAAKALRASWTRAATSLRTAGDRRGIGTGPVGVWFAEQRVLVRVLIGAGAALALVLAGHLTPAYVATVAVVALVLLAVTTLVARPPAAPDAAPADGAPRDGAPAPG</sequence>
<evidence type="ECO:0000313" key="3">
    <source>
        <dbReference type="Proteomes" id="UP000308121"/>
    </source>
</evidence>
<feature type="transmembrane region" description="Helical" evidence="1">
    <location>
        <begin position="241"/>
        <end position="261"/>
    </location>
</feature>
<feature type="transmembrane region" description="Helical" evidence="1">
    <location>
        <begin position="297"/>
        <end position="317"/>
    </location>
</feature>
<dbReference type="Gene3D" id="3.40.50.150">
    <property type="entry name" value="Vaccinia Virus protein VP39"/>
    <property type="match status" value="1"/>
</dbReference>
<feature type="transmembrane region" description="Helical" evidence="1">
    <location>
        <begin position="377"/>
        <end position="397"/>
    </location>
</feature>
<dbReference type="SUPFAM" id="SSF53335">
    <property type="entry name" value="S-adenosyl-L-methionine-dependent methyltransferases"/>
    <property type="match status" value="1"/>
</dbReference>
<keyword evidence="1" id="KW-1133">Transmembrane helix</keyword>
<gene>
    <name evidence="2" type="ORF">FA014_17030</name>
</gene>